<proteinExistence type="inferred from homology"/>
<accession>A0A1J5TH98</accession>
<dbReference type="GO" id="GO:0046872">
    <property type="term" value="F:metal ion binding"/>
    <property type="evidence" value="ECO:0007669"/>
    <property type="project" value="UniProtKB-KW"/>
</dbReference>
<dbReference type="InterPro" id="IPR050659">
    <property type="entry name" value="Peptidase_M24B"/>
</dbReference>
<dbReference type="EMBL" id="MIYU01000016">
    <property type="protein sequence ID" value="OIR15669.1"/>
    <property type="molecule type" value="Genomic_DNA"/>
</dbReference>
<feature type="domain" description="Creatinase N-terminal" evidence="5">
    <location>
        <begin position="6"/>
        <end position="135"/>
    </location>
</feature>
<dbReference type="SUPFAM" id="SSF55920">
    <property type="entry name" value="Creatinase/aminopeptidase"/>
    <property type="match status" value="1"/>
</dbReference>
<dbReference type="SUPFAM" id="SSF53092">
    <property type="entry name" value="Creatinase/prolidase N-terminal domain"/>
    <property type="match status" value="1"/>
</dbReference>
<keyword evidence="1 3" id="KW-0479">Metal-binding</keyword>
<dbReference type="Gene3D" id="3.40.350.10">
    <property type="entry name" value="Creatinase/prolidase N-terminal domain"/>
    <property type="match status" value="1"/>
</dbReference>
<dbReference type="GO" id="GO:0016787">
    <property type="term" value="F:hydrolase activity"/>
    <property type="evidence" value="ECO:0007669"/>
    <property type="project" value="UniProtKB-KW"/>
</dbReference>
<evidence type="ECO:0000313" key="6">
    <source>
        <dbReference type="EMBL" id="OIR15669.1"/>
    </source>
</evidence>
<dbReference type="Gene3D" id="3.90.230.10">
    <property type="entry name" value="Creatinase/methionine aminopeptidase superfamily"/>
    <property type="match status" value="1"/>
</dbReference>
<evidence type="ECO:0000259" key="5">
    <source>
        <dbReference type="Pfam" id="PF01321"/>
    </source>
</evidence>
<dbReference type="Proteomes" id="UP000183815">
    <property type="component" value="Unassembled WGS sequence"/>
</dbReference>
<evidence type="ECO:0000259" key="4">
    <source>
        <dbReference type="Pfam" id="PF00557"/>
    </source>
</evidence>
<dbReference type="InterPro" id="IPR000994">
    <property type="entry name" value="Pept_M24"/>
</dbReference>
<name>A0A1J5TH98_9ARCH</name>
<comment type="similarity">
    <text evidence="3">Belongs to the peptidase M24B family.</text>
</comment>
<feature type="domain" description="Peptidase M24" evidence="4">
    <location>
        <begin position="143"/>
        <end position="349"/>
    </location>
</feature>
<dbReference type="PANTHER" id="PTHR46112">
    <property type="entry name" value="AMINOPEPTIDASE"/>
    <property type="match status" value="1"/>
</dbReference>
<evidence type="ECO:0000313" key="7">
    <source>
        <dbReference type="Proteomes" id="UP000183815"/>
    </source>
</evidence>
<dbReference type="Pfam" id="PF00557">
    <property type="entry name" value="Peptidase_M24"/>
    <property type="match status" value="1"/>
</dbReference>
<dbReference type="InterPro" id="IPR036005">
    <property type="entry name" value="Creatinase/aminopeptidase-like"/>
</dbReference>
<reference evidence="6 7" key="1">
    <citation type="submission" date="2016-08" db="EMBL/GenBank/DDBJ databases">
        <title>New Insights into Marine Group III Euryarchaeota, from dark to light.</title>
        <authorList>
            <person name="Haro-Moreno J.M."/>
            <person name="Rodriguez-Valera F."/>
            <person name="Lopez-Garcia P."/>
            <person name="Moreira D."/>
            <person name="Martin-Cuadrado A.B."/>
        </authorList>
    </citation>
    <scope>NUCLEOTIDE SEQUENCE [LARGE SCALE GENOMIC DNA]</scope>
    <source>
        <strain evidence="6">CG-Bathy1</strain>
    </source>
</reference>
<evidence type="ECO:0008006" key="8">
    <source>
        <dbReference type="Google" id="ProtNLM"/>
    </source>
</evidence>
<evidence type="ECO:0000256" key="1">
    <source>
        <dbReference type="ARBA" id="ARBA00022723"/>
    </source>
</evidence>
<comment type="caution">
    <text evidence="6">The sequence shown here is derived from an EMBL/GenBank/DDBJ whole genome shotgun (WGS) entry which is preliminary data.</text>
</comment>
<evidence type="ECO:0000256" key="2">
    <source>
        <dbReference type="ARBA" id="ARBA00022801"/>
    </source>
</evidence>
<dbReference type="CDD" id="cd01092">
    <property type="entry name" value="APP-like"/>
    <property type="match status" value="1"/>
</dbReference>
<gene>
    <name evidence="6" type="ORF">BEU04_01855</name>
</gene>
<evidence type="ECO:0000256" key="3">
    <source>
        <dbReference type="RuleBase" id="RU000590"/>
    </source>
</evidence>
<keyword evidence="2" id="KW-0378">Hydrolase</keyword>
<dbReference type="InterPro" id="IPR029149">
    <property type="entry name" value="Creatin/AminoP/Spt16_N"/>
</dbReference>
<dbReference type="InterPro" id="IPR000587">
    <property type="entry name" value="Creatinase_N"/>
</dbReference>
<organism evidence="6 7">
    <name type="scientific">Marine Group III euryarchaeote CG-Bathy1</name>
    <dbReference type="NCBI Taxonomy" id="1889001"/>
    <lineage>
        <taxon>Archaea</taxon>
        <taxon>Methanobacteriati</taxon>
        <taxon>Thermoplasmatota</taxon>
        <taxon>Thermoplasmata</taxon>
        <taxon>Candidatus Thermoprofundales</taxon>
    </lineage>
</organism>
<dbReference type="InterPro" id="IPR001131">
    <property type="entry name" value="Peptidase_M24B_aminopep-P_CS"/>
</dbReference>
<sequence>MEIPWLDKIRVEMKAKNLDLLAVIPGPNMQYLTGLEFHLMERPIVLLISLTNNPLMIIPQLEENRANKLQGFEIFTYDDFKDPKEIFSIISRIHKNCAIGVERRRIRFLELDLLESTNISKSVTDVDGLLSSLRVQKTKTEIDCIRHAVKIAETALEKTLSNVSAGITEEEIASELTIQLMREGSGHELPFFPIVSSGPSAADPHAFPTNKILEPGEVLLIDWGASSQAFFSDITRVFHVPGKEVNEKLMEAFNTVRAANKIGRDFAKPGVKAEDIDRKVRKVITDSGFGDFFIHRTGHGLGVEVHEPPYINKGDETIMKEGMVFTIEPGIYLPDLGGIRIEDDVLITKNGSESLTTLSRGLCPLN</sequence>
<dbReference type="Pfam" id="PF01321">
    <property type="entry name" value="Creatinase_N"/>
    <property type="match status" value="1"/>
</dbReference>
<dbReference type="PROSITE" id="PS00491">
    <property type="entry name" value="PROLINE_PEPTIDASE"/>
    <property type="match status" value="1"/>
</dbReference>
<dbReference type="PANTHER" id="PTHR46112:SF2">
    <property type="entry name" value="XAA-PRO AMINOPEPTIDASE P-RELATED"/>
    <property type="match status" value="1"/>
</dbReference>
<protein>
    <recommendedName>
        <fullName evidence="8">Peptidase M24</fullName>
    </recommendedName>
</protein>
<dbReference type="AlphaFoldDB" id="A0A1J5TH98"/>